<feature type="region of interest" description="Disordered" evidence="1">
    <location>
        <begin position="217"/>
        <end position="253"/>
    </location>
</feature>
<dbReference type="GeneID" id="115622963"/>
<dbReference type="RefSeq" id="XP_030372971.1">
    <property type="nucleotide sequence ID" value="XM_030517111.1"/>
</dbReference>
<accession>A0A6J2T7P9</accession>
<feature type="region of interest" description="Disordered" evidence="1">
    <location>
        <begin position="271"/>
        <end position="307"/>
    </location>
</feature>
<organism evidence="3 4">
    <name type="scientific">Drosophila lebanonensis</name>
    <name type="common">Fruit fly</name>
    <name type="synonym">Scaptodrosophila lebanonensis</name>
    <dbReference type="NCBI Taxonomy" id="7225"/>
    <lineage>
        <taxon>Eukaryota</taxon>
        <taxon>Metazoa</taxon>
        <taxon>Ecdysozoa</taxon>
        <taxon>Arthropoda</taxon>
        <taxon>Hexapoda</taxon>
        <taxon>Insecta</taxon>
        <taxon>Pterygota</taxon>
        <taxon>Neoptera</taxon>
        <taxon>Endopterygota</taxon>
        <taxon>Diptera</taxon>
        <taxon>Brachycera</taxon>
        <taxon>Muscomorpha</taxon>
        <taxon>Ephydroidea</taxon>
        <taxon>Drosophilidae</taxon>
        <taxon>Scaptodrosophila</taxon>
    </lineage>
</organism>
<sequence>MQSHDICLLLVTCLAASITESQAIRVDWGTNKGPIVPPTPRTTPAVRPPYREPAPVWEDQSDDIPNPHPYVYVLPPPSRPRTWPIPIGPYDDRDSQQPKRNYGTILAPQQAQSQGYNTGALSAQYVPGVGLKYTAVVGKATSATPTGYYAGITDKLQGKYNAKTKKYKAYEKVKYTPLNYYRLFDPDSQYVPEHDAAQLLAGSQQLLPLKSKPVEWQTLPSSSTSSTAAPIVSKKSTTISTTKATTTSTTRLPTTSSKRLIGNFKLAHEKTSYVKPSPLKKKQQQQAQAKAHAELKAHNTLQGTKTS</sequence>
<proteinExistence type="predicted"/>
<evidence type="ECO:0000256" key="1">
    <source>
        <dbReference type="SAM" id="MobiDB-lite"/>
    </source>
</evidence>
<evidence type="ECO:0000313" key="3">
    <source>
        <dbReference type="Proteomes" id="UP000504634"/>
    </source>
</evidence>
<dbReference type="CTD" id="109831"/>
<gene>
    <name evidence="4" type="primary">LOC115622963</name>
</gene>
<protein>
    <submittedName>
        <fullName evidence="4">Uncharacterized protein LOC115622963 isoform X1</fullName>
    </submittedName>
</protein>
<dbReference type="Proteomes" id="UP000504634">
    <property type="component" value="Unplaced"/>
</dbReference>
<reference evidence="4" key="1">
    <citation type="submission" date="2025-08" db="UniProtKB">
        <authorList>
            <consortium name="RefSeq"/>
        </authorList>
    </citation>
    <scope>IDENTIFICATION</scope>
    <source>
        <strain evidence="4">11010-0011.00</strain>
        <tissue evidence="4">Whole body</tissue>
    </source>
</reference>
<dbReference type="OrthoDB" id="7789789at2759"/>
<keyword evidence="3" id="KW-1185">Reference proteome</keyword>
<keyword evidence="2" id="KW-0732">Signal</keyword>
<dbReference type="AlphaFoldDB" id="A0A6J2T7P9"/>
<feature type="signal peptide" evidence="2">
    <location>
        <begin position="1"/>
        <end position="23"/>
    </location>
</feature>
<feature type="chain" id="PRO_5026796631" evidence="2">
    <location>
        <begin position="24"/>
        <end position="307"/>
    </location>
</feature>
<feature type="compositionally biased region" description="Low complexity" evidence="1">
    <location>
        <begin position="220"/>
        <end position="253"/>
    </location>
</feature>
<evidence type="ECO:0000313" key="4">
    <source>
        <dbReference type="RefSeq" id="XP_030372971.1"/>
    </source>
</evidence>
<name>A0A6J2T7P9_DROLE</name>
<evidence type="ECO:0000256" key="2">
    <source>
        <dbReference type="SAM" id="SignalP"/>
    </source>
</evidence>